<dbReference type="InterPro" id="IPR045860">
    <property type="entry name" value="Snake_toxin-like_sf"/>
</dbReference>
<evidence type="ECO:0000313" key="2">
    <source>
        <dbReference type="Proteomes" id="UP000887540"/>
    </source>
</evidence>
<feature type="signal peptide" evidence="1">
    <location>
        <begin position="1"/>
        <end position="19"/>
    </location>
</feature>
<feature type="chain" id="PRO_5036907069" evidence="1">
    <location>
        <begin position="20"/>
        <end position="134"/>
    </location>
</feature>
<dbReference type="Proteomes" id="UP000887540">
    <property type="component" value="Unplaced"/>
</dbReference>
<name>A0A914EP76_9BILA</name>
<protein>
    <submittedName>
        <fullName evidence="3">Uncharacterized protein</fullName>
    </submittedName>
</protein>
<proteinExistence type="predicted"/>
<evidence type="ECO:0000313" key="3">
    <source>
        <dbReference type="WBParaSite" id="ACRNAN_scaffold9958.g11826.t1"/>
    </source>
</evidence>
<accession>A0A914EP76</accession>
<dbReference type="WBParaSite" id="ACRNAN_scaffold9958.g11826.t1">
    <property type="protein sequence ID" value="ACRNAN_scaffold9958.g11826.t1"/>
    <property type="gene ID" value="ACRNAN_scaffold9958.g11826"/>
</dbReference>
<keyword evidence="2" id="KW-1185">Reference proteome</keyword>
<sequence>MFFIRESIFLAAFLTVGTALICRTCQEDSCAEPTGWISEQCSPGIRWCYRLMNEQEKVYRAGCSPVNCDNMNKPYNSKCNVCDSDNCNSPQQVDSNGPRIGGGVTWNTASSITIESKISLISSFVSFLLLFLLR</sequence>
<dbReference type="SUPFAM" id="SSF57302">
    <property type="entry name" value="Snake toxin-like"/>
    <property type="match status" value="1"/>
</dbReference>
<organism evidence="2 3">
    <name type="scientific">Acrobeloides nanus</name>
    <dbReference type="NCBI Taxonomy" id="290746"/>
    <lineage>
        <taxon>Eukaryota</taxon>
        <taxon>Metazoa</taxon>
        <taxon>Ecdysozoa</taxon>
        <taxon>Nematoda</taxon>
        <taxon>Chromadorea</taxon>
        <taxon>Rhabditida</taxon>
        <taxon>Tylenchina</taxon>
        <taxon>Cephalobomorpha</taxon>
        <taxon>Cephaloboidea</taxon>
        <taxon>Cephalobidae</taxon>
        <taxon>Acrobeloides</taxon>
    </lineage>
</organism>
<evidence type="ECO:0000256" key="1">
    <source>
        <dbReference type="SAM" id="SignalP"/>
    </source>
</evidence>
<reference evidence="3" key="1">
    <citation type="submission" date="2022-11" db="UniProtKB">
        <authorList>
            <consortium name="WormBaseParasite"/>
        </authorList>
    </citation>
    <scope>IDENTIFICATION</scope>
</reference>
<keyword evidence="1" id="KW-0732">Signal</keyword>
<dbReference type="AlphaFoldDB" id="A0A914EP76"/>